<dbReference type="Pfam" id="PF13785">
    <property type="entry name" value="DUF4178"/>
    <property type="match status" value="1"/>
</dbReference>
<gene>
    <name evidence="2" type="ORF">EGT67_00345</name>
</gene>
<sequence length="198" mass="21671">MTVLILLIVLLILVVIAGIAVFVWRARTPATPGRVDPLADYPEVYDPHKIGVGDIVTYAGIDHVVRGTITLDQEGYRWHEHLLDGSTGRRWLTVEDDEGELEMTLWMRREGTGLEPGGDVILDDRVYRKIESGSARFTAEGTTGTAPSGSMDYADYATADETGLLAFERWAKTASWEVSTGRAVTRGELTVIHAGPAT</sequence>
<comment type="caution">
    <text evidence="2">The sequence shown here is derived from an EMBL/GenBank/DDBJ whole genome shotgun (WGS) entry which is preliminary data.</text>
</comment>
<dbReference type="EMBL" id="RKLP01000001">
    <property type="protein sequence ID" value="RVW10966.1"/>
    <property type="molecule type" value="Genomic_DNA"/>
</dbReference>
<evidence type="ECO:0000259" key="1">
    <source>
        <dbReference type="Pfam" id="PF13785"/>
    </source>
</evidence>
<dbReference type="RefSeq" id="WP_127914070.1">
    <property type="nucleotide sequence ID" value="NZ_RKLP01000001.1"/>
</dbReference>
<dbReference type="Proteomes" id="UP000286208">
    <property type="component" value="Unassembled WGS sequence"/>
</dbReference>
<dbReference type="InterPro" id="IPR025235">
    <property type="entry name" value="DUF4178"/>
</dbReference>
<evidence type="ECO:0000313" key="3">
    <source>
        <dbReference type="Proteomes" id="UP000286208"/>
    </source>
</evidence>
<name>A0A3S3BWN9_9NOCA</name>
<dbReference type="OrthoDB" id="3775810at2"/>
<dbReference type="AlphaFoldDB" id="A0A3S3BWN9"/>
<protein>
    <submittedName>
        <fullName evidence="2">DUF4178 domain-containing protein</fullName>
    </submittedName>
</protein>
<keyword evidence="3" id="KW-1185">Reference proteome</keyword>
<proteinExistence type="predicted"/>
<feature type="domain" description="DUF4178" evidence="1">
    <location>
        <begin position="52"/>
        <end position="185"/>
    </location>
</feature>
<organism evidence="2 3">
    <name type="scientific">Prescottella agglutinans</name>
    <dbReference type="NCBI Taxonomy" id="1644129"/>
    <lineage>
        <taxon>Bacteria</taxon>
        <taxon>Bacillati</taxon>
        <taxon>Actinomycetota</taxon>
        <taxon>Actinomycetes</taxon>
        <taxon>Mycobacteriales</taxon>
        <taxon>Nocardiaceae</taxon>
        <taxon>Prescottella</taxon>
    </lineage>
</organism>
<accession>A0A3S3BWN9</accession>
<reference evidence="2 3" key="1">
    <citation type="submission" date="2018-11" db="EMBL/GenBank/DDBJ databases">
        <title>Rhodococcus spongicola sp. nov. and Rhodococcus xishaensis sp. nov. from marine sponges.</title>
        <authorList>
            <person name="Li L."/>
            <person name="Lin H.W."/>
        </authorList>
    </citation>
    <scope>NUCLEOTIDE SEQUENCE [LARGE SCALE GENOMIC DNA]</scope>
    <source>
        <strain evidence="2 3">CCTCC AB2014297</strain>
    </source>
</reference>
<evidence type="ECO:0000313" key="2">
    <source>
        <dbReference type="EMBL" id="RVW10966.1"/>
    </source>
</evidence>